<dbReference type="EMBL" id="LHPF02000003">
    <property type="protein sequence ID" value="PSC74927.1"/>
    <property type="molecule type" value="Genomic_DNA"/>
</dbReference>
<feature type="compositionally biased region" description="Polar residues" evidence="6">
    <location>
        <begin position="1"/>
        <end position="15"/>
    </location>
</feature>
<comment type="similarity">
    <text evidence="2">Belongs to the unc-50 family.</text>
</comment>
<feature type="transmembrane region" description="Helical" evidence="7">
    <location>
        <begin position="195"/>
        <end position="217"/>
    </location>
</feature>
<dbReference type="GO" id="GO:0000139">
    <property type="term" value="C:Golgi membrane"/>
    <property type="evidence" value="ECO:0007669"/>
    <property type="project" value="TreeGrafter"/>
</dbReference>
<organism evidence="8 9">
    <name type="scientific">Micractinium conductrix</name>
    <dbReference type="NCBI Taxonomy" id="554055"/>
    <lineage>
        <taxon>Eukaryota</taxon>
        <taxon>Viridiplantae</taxon>
        <taxon>Chlorophyta</taxon>
        <taxon>core chlorophytes</taxon>
        <taxon>Trebouxiophyceae</taxon>
        <taxon>Chlorellales</taxon>
        <taxon>Chlorellaceae</taxon>
        <taxon>Chlorella clade</taxon>
        <taxon>Micractinium</taxon>
    </lineage>
</organism>
<feature type="transmembrane region" description="Helical" evidence="7">
    <location>
        <begin position="162"/>
        <end position="183"/>
    </location>
</feature>
<dbReference type="PANTHER" id="PTHR12841">
    <property type="entry name" value="PROTEIN UNC-50 HOMOLOG"/>
    <property type="match status" value="1"/>
</dbReference>
<evidence type="ECO:0000256" key="7">
    <source>
        <dbReference type="SAM" id="Phobius"/>
    </source>
</evidence>
<comment type="subcellular location">
    <subcellularLocation>
        <location evidence="1">Membrane</location>
        <topology evidence="1">Multi-pass membrane protein</topology>
    </subcellularLocation>
</comment>
<evidence type="ECO:0000256" key="3">
    <source>
        <dbReference type="ARBA" id="ARBA00022692"/>
    </source>
</evidence>
<feature type="region of interest" description="Disordered" evidence="6">
    <location>
        <begin position="1"/>
        <end position="20"/>
    </location>
</feature>
<evidence type="ECO:0000313" key="8">
    <source>
        <dbReference type="EMBL" id="PSC74927.1"/>
    </source>
</evidence>
<evidence type="ECO:0000256" key="6">
    <source>
        <dbReference type="SAM" id="MobiDB-lite"/>
    </source>
</evidence>
<evidence type="ECO:0000313" key="9">
    <source>
        <dbReference type="Proteomes" id="UP000239649"/>
    </source>
</evidence>
<feature type="transmembrane region" description="Helical" evidence="7">
    <location>
        <begin position="78"/>
        <end position="99"/>
    </location>
</feature>
<dbReference type="PANTHER" id="PTHR12841:SF6">
    <property type="entry name" value="PROTEIN UNC-50 HOMOLOG"/>
    <property type="match status" value="1"/>
</dbReference>
<reference evidence="8 9" key="1">
    <citation type="journal article" date="2018" name="Plant J.">
        <title>Genome sequences of Chlorella sorokiniana UTEX 1602 and Micractinium conductrix SAG 241.80: implications to maltose excretion by a green alga.</title>
        <authorList>
            <person name="Arriola M.B."/>
            <person name="Velmurugan N."/>
            <person name="Zhang Y."/>
            <person name="Plunkett M.H."/>
            <person name="Hondzo H."/>
            <person name="Barney B.M."/>
        </authorList>
    </citation>
    <scope>NUCLEOTIDE SEQUENCE [LARGE SCALE GENOMIC DNA]</scope>
    <source>
        <strain evidence="8 9">SAG 241.80</strain>
    </source>
</reference>
<keyword evidence="3 7" id="KW-0812">Transmembrane</keyword>
<evidence type="ECO:0000256" key="4">
    <source>
        <dbReference type="ARBA" id="ARBA00022989"/>
    </source>
</evidence>
<keyword evidence="9" id="KW-1185">Reference proteome</keyword>
<feature type="transmembrane region" description="Helical" evidence="7">
    <location>
        <begin position="106"/>
        <end position="132"/>
    </location>
</feature>
<accession>A0A2P6VLJ2</accession>
<comment type="caution">
    <text evidence="8">The sequence shown here is derived from an EMBL/GenBank/DDBJ whole genome shotgun (WGS) entry which is preliminary data.</text>
</comment>
<dbReference type="InterPro" id="IPR007881">
    <property type="entry name" value="UNC-50"/>
</dbReference>
<dbReference type="OrthoDB" id="10027013at2759"/>
<dbReference type="Pfam" id="PF05216">
    <property type="entry name" value="UNC-50"/>
    <property type="match status" value="1"/>
</dbReference>
<feature type="transmembrane region" description="Helical" evidence="7">
    <location>
        <begin position="223"/>
        <end position="242"/>
    </location>
</feature>
<name>A0A2P6VLJ2_9CHLO</name>
<keyword evidence="4 7" id="KW-1133">Transmembrane helix</keyword>
<protein>
    <submittedName>
        <fullName evidence="8">Unc-50-like protein</fullName>
    </submittedName>
</protein>
<sequence length="256" mass="28372">MLPTSTLPPGAASSSKRNRSGRYSPLWLYFRRLFKPTQMDFQYTMWTMLQLCISPKTAYKHASYHKQTKNHWARDDPAFVVLTAALVAVTATAYCLAFGSGIGRSLLTVVSAVAVDFLALGCGVATLGWGVANRLLRRKNQHSHAVEQGVEWMYAFDVHCNAFLPAFLLMAVLQLVLCPVLLMNTFVASLLSAGLYALGLSYYCYLTFLGYSALPFLERTELFLYPTGAAAVLVPLAVLAGLNPTKLALWYWFGYQ</sequence>
<proteinExistence type="inferred from homology"/>
<dbReference type="AlphaFoldDB" id="A0A2P6VLJ2"/>
<dbReference type="Proteomes" id="UP000239649">
    <property type="component" value="Unassembled WGS sequence"/>
</dbReference>
<evidence type="ECO:0000256" key="1">
    <source>
        <dbReference type="ARBA" id="ARBA00004141"/>
    </source>
</evidence>
<keyword evidence="5 7" id="KW-0472">Membrane</keyword>
<evidence type="ECO:0000256" key="2">
    <source>
        <dbReference type="ARBA" id="ARBA00006293"/>
    </source>
</evidence>
<gene>
    <name evidence="8" type="ORF">C2E20_1758</name>
</gene>
<evidence type="ECO:0000256" key="5">
    <source>
        <dbReference type="ARBA" id="ARBA00023136"/>
    </source>
</evidence>